<keyword evidence="4" id="KW-1185">Reference proteome</keyword>
<proteinExistence type="predicted"/>
<accession>A0A8H7A6F2</accession>
<dbReference type="Proteomes" id="UP000606974">
    <property type="component" value="Unassembled WGS sequence"/>
</dbReference>
<protein>
    <submittedName>
        <fullName evidence="3">Uncharacterized protein</fullName>
    </submittedName>
</protein>
<reference evidence="3" key="1">
    <citation type="submission" date="2020-02" db="EMBL/GenBank/DDBJ databases">
        <authorList>
            <person name="Palmer J.M."/>
        </authorList>
    </citation>
    <scope>NUCLEOTIDE SEQUENCE</scope>
    <source>
        <strain evidence="3">EPUS1.4</strain>
        <tissue evidence="3">Thallus</tissue>
    </source>
</reference>
<dbReference type="OrthoDB" id="5400577at2759"/>
<name>A0A8H7A6F2_9EURO</name>
<feature type="compositionally biased region" description="Low complexity" evidence="1">
    <location>
        <begin position="321"/>
        <end position="337"/>
    </location>
</feature>
<evidence type="ECO:0000313" key="4">
    <source>
        <dbReference type="Proteomes" id="UP000606974"/>
    </source>
</evidence>
<gene>
    <name evidence="3" type="ORF">GJ744_003901</name>
</gene>
<dbReference type="PANTHER" id="PTHR37535">
    <property type="entry name" value="FLUG DOMAIN PROTEIN"/>
    <property type="match status" value="1"/>
</dbReference>
<evidence type="ECO:0000256" key="2">
    <source>
        <dbReference type="SAM" id="Phobius"/>
    </source>
</evidence>
<sequence length="351" mass="40384">MKGRQRTATDLIAQAATNGYKRGAHKEQDEIRDREKHVEKTRINQDGTLRRYIAWYLSEMQKDTCLRPGVEAPDLVHVKDFIRFYISTSNPRLAKRPTVDSINTTAEWFFAGFTRAIGTKTDAEERSEVYNWVRRVLTMKGLVVNKRLLKHNFTNRDLNRRWVKNNRDPNNIVFNSAGREHKKFIYNNAAFLLVMAIADGALFGYKTLDDLQIQEIPAKENELPLRRMGHAEKYWVFLRDINPRYPSSIRQEDGNWKACPNLNVMYMFSRTRPGHDLLDVPEELGPRKSSLGSADTLGGSTRKRKLIDNKHILAWAPPCPSSTQPSRASPSSQAIASDKIKRAISSGRWRE</sequence>
<comment type="caution">
    <text evidence="3">The sequence shown here is derived from an EMBL/GenBank/DDBJ whole genome shotgun (WGS) entry which is preliminary data.</text>
</comment>
<evidence type="ECO:0000313" key="3">
    <source>
        <dbReference type="EMBL" id="KAF7503418.1"/>
    </source>
</evidence>
<keyword evidence="2" id="KW-1133">Transmembrane helix</keyword>
<keyword evidence="2" id="KW-0812">Transmembrane</keyword>
<feature type="region of interest" description="Disordered" evidence="1">
    <location>
        <begin position="316"/>
        <end position="351"/>
    </location>
</feature>
<feature type="transmembrane region" description="Helical" evidence="2">
    <location>
        <begin position="184"/>
        <end position="205"/>
    </location>
</feature>
<organism evidence="3 4">
    <name type="scientific">Endocarpon pusillum</name>
    <dbReference type="NCBI Taxonomy" id="364733"/>
    <lineage>
        <taxon>Eukaryota</taxon>
        <taxon>Fungi</taxon>
        <taxon>Dikarya</taxon>
        <taxon>Ascomycota</taxon>
        <taxon>Pezizomycotina</taxon>
        <taxon>Eurotiomycetes</taxon>
        <taxon>Chaetothyriomycetidae</taxon>
        <taxon>Verrucariales</taxon>
        <taxon>Verrucariaceae</taxon>
        <taxon>Endocarpon</taxon>
    </lineage>
</organism>
<evidence type="ECO:0000256" key="1">
    <source>
        <dbReference type="SAM" id="MobiDB-lite"/>
    </source>
</evidence>
<keyword evidence="2" id="KW-0472">Membrane</keyword>
<dbReference type="EMBL" id="JAACFV010000180">
    <property type="protein sequence ID" value="KAF7503418.1"/>
    <property type="molecule type" value="Genomic_DNA"/>
</dbReference>
<dbReference type="AlphaFoldDB" id="A0A8H7A6F2"/>
<dbReference type="PANTHER" id="PTHR37535:SF3">
    <property type="entry name" value="FLUG DOMAIN-CONTAINING PROTEIN"/>
    <property type="match status" value="1"/>
</dbReference>